<proteinExistence type="predicted"/>
<evidence type="ECO:0000256" key="1">
    <source>
        <dbReference type="SAM" id="MobiDB-lite"/>
    </source>
</evidence>
<feature type="region of interest" description="Disordered" evidence="1">
    <location>
        <begin position="55"/>
        <end position="76"/>
    </location>
</feature>
<name>A0A7R9G3V8_TIMSH</name>
<reference evidence="2" key="1">
    <citation type="submission" date="2020-11" db="EMBL/GenBank/DDBJ databases">
        <authorList>
            <person name="Tran Van P."/>
        </authorList>
    </citation>
    <scope>NUCLEOTIDE SEQUENCE</scope>
</reference>
<dbReference type="AlphaFoldDB" id="A0A7R9G3V8"/>
<accession>A0A7R9G3V8</accession>
<protein>
    <submittedName>
        <fullName evidence="2">Uncharacterized protein</fullName>
    </submittedName>
</protein>
<evidence type="ECO:0000313" key="2">
    <source>
        <dbReference type="EMBL" id="CAD7264771.1"/>
    </source>
</evidence>
<feature type="compositionally biased region" description="Low complexity" evidence="1">
    <location>
        <begin position="281"/>
        <end position="299"/>
    </location>
</feature>
<sequence length="383" mass="41905">MASLVLTDSSQVQPSGLCYRIGGWVRTPLAESIRWGNEGRLMLAGESAVKVRTGCASRGFTDQSSPPSPSRYHHTSSLDRMMPHLHTRHVIHAVEQLNTTSALANYATEAGLETNFGKNTLSTLDRDSNLNHPVLGGLIQNKSNASDYLATETTIKNDLDVHSRTHTWTEACVLLNLGCDITHEGHVADSIVCLKGNSDVTSIGVSVIFSAPSRSGTASQYGTPDSEVEAAPYQPSGWRPSGRQFLLPVRQSAPVYYAPPEQYGPPSTEAAPANVTEEQEPATTTTEQPTTTDLPTTTENPDEQADGNSQDPNSQRFQQQREQEDLDTGLYYVLLPDGRLQRVAYSGSRLAAQPQQQQRQQQQLFSEQPHQLTNGYYAQIQVP</sequence>
<feature type="compositionally biased region" description="Polar residues" evidence="1">
    <location>
        <begin position="306"/>
        <end position="320"/>
    </location>
</feature>
<dbReference type="EMBL" id="OC004718">
    <property type="protein sequence ID" value="CAD7264771.1"/>
    <property type="molecule type" value="Genomic_DNA"/>
</dbReference>
<feature type="region of interest" description="Disordered" evidence="1">
    <location>
        <begin position="213"/>
        <end position="242"/>
    </location>
</feature>
<gene>
    <name evidence="2" type="ORF">TSIB3V08_LOCUS8819</name>
</gene>
<feature type="compositionally biased region" description="Polar residues" evidence="1">
    <location>
        <begin position="213"/>
        <end position="223"/>
    </location>
</feature>
<feature type="region of interest" description="Disordered" evidence="1">
    <location>
        <begin position="257"/>
        <end position="322"/>
    </location>
</feature>
<organism evidence="2">
    <name type="scientific">Timema shepardi</name>
    <name type="common">Walking stick</name>
    <dbReference type="NCBI Taxonomy" id="629360"/>
    <lineage>
        <taxon>Eukaryota</taxon>
        <taxon>Metazoa</taxon>
        <taxon>Ecdysozoa</taxon>
        <taxon>Arthropoda</taxon>
        <taxon>Hexapoda</taxon>
        <taxon>Insecta</taxon>
        <taxon>Pterygota</taxon>
        <taxon>Neoptera</taxon>
        <taxon>Polyneoptera</taxon>
        <taxon>Phasmatodea</taxon>
        <taxon>Timematodea</taxon>
        <taxon>Timematoidea</taxon>
        <taxon>Timematidae</taxon>
        <taxon>Timema</taxon>
    </lineage>
</organism>